<feature type="region of interest" description="Disordered" evidence="1">
    <location>
        <begin position="126"/>
        <end position="149"/>
    </location>
</feature>
<sequence length="149" mass="16846">MPRLSPTHCFVTPGIQLTRGASKFVVIAPSRSHRLRPVGFPRSCRSHDLCHAARSAKRCSRRAYDMTAVISTYWTGERIDGCASGRIYLAESLRVTDAGACRWRQNARHEADEHFQAMCGKRADSMRPRKHQSLRENTTARSMTLPFLS</sequence>
<evidence type="ECO:0000256" key="1">
    <source>
        <dbReference type="SAM" id="MobiDB-lite"/>
    </source>
</evidence>
<dbReference type="EMBL" id="KV429035">
    <property type="protein sequence ID" value="KZT73890.1"/>
    <property type="molecule type" value="Genomic_DNA"/>
</dbReference>
<dbReference type="Proteomes" id="UP000076727">
    <property type="component" value="Unassembled WGS sequence"/>
</dbReference>
<evidence type="ECO:0000313" key="2">
    <source>
        <dbReference type="EMBL" id="KZT73890.1"/>
    </source>
</evidence>
<evidence type="ECO:0000313" key="3">
    <source>
        <dbReference type="Proteomes" id="UP000076727"/>
    </source>
</evidence>
<organism evidence="2 3">
    <name type="scientific">Daedalea quercina L-15889</name>
    <dbReference type="NCBI Taxonomy" id="1314783"/>
    <lineage>
        <taxon>Eukaryota</taxon>
        <taxon>Fungi</taxon>
        <taxon>Dikarya</taxon>
        <taxon>Basidiomycota</taxon>
        <taxon>Agaricomycotina</taxon>
        <taxon>Agaricomycetes</taxon>
        <taxon>Polyporales</taxon>
        <taxon>Fomitopsis</taxon>
    </lineage>
</organism>
<gene>
    <name evidence="2" type="ORF">DAEQUDRAFT_359677</name>
</gene>
<accession>A0A165TSR6</accession>
<keyword evidence="3" id="KW-1185">Reference proteome</keyword>
<reference evidence="2 3" key="1">
    <citation type="journal article" date="2016" name="Mol. Biol. Evol.">
        <title>Comparative Genomics of Early-Diverging Mushroom-Forming Fungi Provides Insights into the Origins of Lignocellulose Decay Capabilities.</title>
        <authorList>
            <person name="Nagy L.G."/>
            <person name="Riley R."/>
            <person name="Tritt A."/>
            <person name="Adam C."/>
            <person name="Daum C."/>
            <person name="Floudas D."/>
            <person name="Sun H."/>
            <person name="Yadav J.S."/>
            <person name="Pangilinan J."/>
            <person name="Larsson K.H."/>
            <person name="Matsuura K."/>
            <person name="Barry K."/>
            <person name="Labutti K."/>
            <person name="Kuo R."/>
            <person name="Ohm R.A."/>
            <person name="Bhattacharya S.S."/>
            <person name="Shirouzu T."/>
            <person name="Yoshinaga Y."/>
            <person name="Martin F.M."/>
            <person name="Grigoriev I.V."/>
            <person name="Hibbett D.S."/>
        </authorList>
    </citation>
    <scope>NUCLEOTIDE SEQUENCE [LARGE SCALE GENOMIC DNA]</scope>
    <source>
        <strain evidence="2 3">L-15889</strain>
    </source>
</reference>
<dbReference type="AlphaFoldDB" id="A0A165TSR6"/>
<name>A0A165TSR6_9APHY</name>
<proteinExistence type="predicted"/>
<protein>
    <submittedName>
        <fullName evidence="2">Uncharacterized protein</fullName>
    </submittedName>
</protein>